<dbReference type="EMBL" id="JAVDSD010000016">
    <property type="protein sequence ID" value="MDR6609961.1"/>
    <property type="molecule type" value="Genomic_DNA"/>
</dbReference>
<comment type="caution">
    <text evidence="1">The sequence shown here is derived from an EMBL/GenBank/DDBJ whole genome shotgun (WGS) entry which is preliminary data.</text>
</comment>
<organism evidence="1 2">
    <name type="scientific">Pseudomonas synxantha</name>
    <dbReference type="NCBI Taxonomy" id="47883"/>
    <lineage>
        <taxon>Bacteria</taxon>
        <taxon>Pseudomonadati</taxon>
        <taxon>Pseudomonadota</taxon>
        <taxon>Gammaproteobacteria</taxon>
        <taxon>Pseudomonadales</taxon>
        <taxon>Pseudomonadaceae</taxon>
        <taxon>Pseudomonas</taxon>
    </lineage>
</organism>
<dbReference type="Proteomes" id="UP001259420">
    <property type="component" value="Unassembled WGS sequence"/>
</dbReference>
<proteinExistence type="predicted"/>
<protein>
    <submittedName>
        <fullName evidence="1">Uncharacterized protein</fullName>
    </submittedName>
</protein>
<reference evidence="1" key="1">
    <citation type="submission" date="2023-07" db="EMBL/GenBank/DDBJ databases">
        <title>Sorghum-associated microbial communities from plants grown in Nebraska, USA.</title>
        <authorList>
            <person name="Schachtman D."/>
        </authorList>
    </citation>
    <scope>NUCLEOTIDE SEQUENCE</scope>
    <source>
        <strain evidence="1">BE46</strain>
    </source>
</reference>
<gene>
    <name evidence="1" type="ORF">J2X87_005065</name>
</gene>
<accession>A0ACC6JUL9</accession>
<keyword evidence="2" id="KW-1185">Reference proteome</keyword>
<evidence type="ECO:0000313" key="1">
    <source>
        <dbReference type="EMBL" id="MDR6609961.1"/>
    </source>
</evidence>
<sequence length="116" mass="13572">MKDLYSIASIRGLLFVFDIENADDEEREALIASKNVNDEKELADLFDLVLKPEFFAYEQKGRETLINTVAYFLNKDDSFDRVFERMTTYFDDDVVDQTSFMKVLLVCLQRYQKEGG</sequence>
<name>A0ACC6JUL9_9PSED</name>
<evidence type="ECO:0000313" key="2">
    <source>
        <dbReference type="Proteomes" id="UP001259420"/>
    </source>
</evidence>